<dbReference type="Gene3D" id="6.10.250.690">
    <property type="match status" value="1"/>
</dbReference>
<name>A0A9E3H9B8_9NOST</name>
<comment type="caution">
    <text evidence="8">The sequence shown here is derived from an EMBL/GenBank/DDBJ whole genome shotgun (WGS) entry which is preliminary data.</text>
</comment>
<accession>A0A9E3H9B8</accession>
<evidence type="ECO:0000256" key="3">
    <source>
        <dbReference type="ARBA" id="ARBA00023015"/>
    </source>
</evidence>
<evidence type="ECO:0000256" key="6">
    <source>
        <dbReference type="PROSITE-ProRule" id="PRU00169"/>
    </source>
</evidence>
<evidence type="ECO:0000256" key="1">
    <source>
        <dbReference type="ARBA" id="ARBA00022553"/>
    </source>
</evidence>
<evidence type="ECO:0000313" key="8">
    <source>
        <dbReference type="EMBL" id="MBW4433173.1"/>
    </source>
</evidence>
<dbReference type="GO" id="GO:0005829">
    <property type="term" value="C:cytosol"/>
    <property type="evidence" value="ECO:0007669"/>
    <property type="project" value="TreeGrafter"/>
</dbReference>
<dbReference type="SUPFAM" id="SSF52172">
    <property type="entry name" value="CheY-like"/>
    <property type="match status" value="1"/>
</dbReference>
<dbReference type="SMART" id="SM00448">
    <property type="entry name" value="REC"/>
    <property type="match status" value="1"/>
</dbReference>
<keyword evidence="2" id="KW-0902">Two-component regulatory system</keyword>
<dbReference type="GO" id="GO:0000976">
    <property type="term" value="F:transcription cis-regulatory region binding"/>
    <property type="evidence" value="ECO:0007669"/>
    <property type="project" value="TreeGrafter"/>
</dbReference>
<dbReference type="PANTHER" id="PTHR48111">
    <property type="entry name" value="REGULATOR OF RPOS"/>
    <property type="match status" value="1"/>
</dbReference>
<gene>
    <name evidence="8" type="ORF">KME28_15960</name>
</gene>
<organism evidence="8 9">
    <name type="scientific">Pelatocladus maniniholoensis HA4357-MV3</name>
    <dbReference type="NCBI Taxonomy" id="1117104"/>
    <lineage>
        <taxon>Bacteria</taxon>
        <taxon>Bacillati</taxon>
        <taxon>Cyanobacteriota</taxon>
        <taxon>Cyanophyceae</taxon>
        <taxon>Nostocales</taxon>
        <taxon>Nostocaceae</taxon>
        <taxon>Pelatocladus</taxon>
    </lineage>
</organism>
<dbReference type="PROSITE" id="PS50110">
    <property type="entry name" value="RESPONSE_REGULATORY"/>
    <property type="match status" value="1"/>
</dbReference>
<keyword evidence="5" id="KW-0804">Transcription</keyword>
<protein>
    <submittedName>
        <fullName evidence="8">Response regulator</fullName>
    </submittedName>
</protein>
<evidence type="ECO:0000313" key="9">
    <source>
        <dbReference type="Proteomes" id="UP000813215"/>
    </source>
</evidence>
<dbReference type="InterPro" id="IPR039420">
    <property type="entry name" value="WalR-like"/>
</dbReference>
<dbReference type="GO" id="GO:0032993">
    <property type="term" value="C:protein-DNA complex"/>
    <property type="evidence" value="ECO:0007669"/>
    <property type="project" value="TreeGrafter"/>
</dbReference>
<dbReference type="InterPro" id="IPR001789">
    <property type="entry name" value="Sig_transdc_resp-reg_receiver"/>
</dbReference>
<dbReference type="EMBL" id="JAHHHW010000099">
    <property type="protein sequence ID" value="MBW4433173.1"/>
    <property type="molecule type" value="Genomic_DNA"/>
</dbReference>
<dbReference type="Pfam" id="PF00072">
    <property type="entry name" value="Response_reg"/>
    <property type="match status" value="1"/>
</dbReference>
<evidence type="ECO:0000256" key="4">
    <source>
        <dbReference type="ARBA" id="ARBA00023125"/>
    </source>
</evidence>
<dbReference type="InterPro" id="IPR011006">
    <property type="entry name" value="CheY-like_superfamily"/>
</dbReference>
<sequence length="171" mass="19302">MHINNFPSTTNDFIADASNRILGKSGERDKILLVSNSDRDDKSQLVNCLQNEASYWVKVASITEVLKLVREWSPNLMVLDTSNPKLEWYNLIGIIRSTVTAYFPILLITNSDKPSLESALEAGADDLLIKPFAANEIGARIQVLLRVNSRIYKYENCLKDQENFVRLAQKG</sequence>
<reference evidence="8" key="1">
    <citation type="submission" date="2021-05" db="EMBL/GenBank/DDBJ databases">
        <authorList>
            <person name="Pietrasiak N."/>
            <person name="Ward R."/>
            <person name="Stajich J.E."/>
            <person name="Kurbessoian T."/>
        </authorList>
    </citation>
    <scope>NUCLEOTIDE SEQUENCE</scope>
    <source>
        <strain evidence="8">HA4357-MV3</strain>
    </source>
</reference>
<dbReference type="Proteomes" id="UP000813215">
    <property type="component" value="Unassembled WGS sequence"/>
</dbReference>
<dbReference type="Gene3D" id="3.40.50.2300">
    <property type="match status" value="1"/>
</dbReference>
<evidence type="ECO:0000256" key="5">
    <source>
        <dbReference type="ARBA" id="ARBA00023163"/>
    </source>
</evidence>
<feature type="domain" description="Response regulatory" evidence="7">
    <location>
        <begin position="31"/>
        <end position="145"/>
    </location>
</feature>
<feature type="modified residue" description="4-aspartylphosphate" evidence="6">
    <location>
        <position position="80"/>
    </location>
</feature>
<dbReference type="PANTHER" id="PTHR48111:SF1">
    <property type="entry name" value="TWO-COMPONENT RESPONSE REGULATOR ORR33"/>
    <property type="match status" value="1"/>
</dbReference>
<evidence type="ECO:0000256" key="2">
    <source>
        <dbReference type="ARBA" id="ARBA00023012"/>
    </source>
</evidence>
<keyword evidence="3" id="KW-0805">Transcription regulation</keyword>
<dbReference type="GO" id="GO:0000156">
    <property type="term" value="F:phosphorelay response regulator activity"/>
    <property type="evidence" value="ECO:0007669"/>
    <property type="project" value="TreeGrafter"/>
</dbReference>
<evidence type="ECO:0000259" key="7">
    <source>
        <dbReference type="PROSITE" id="PS50110"/>
    </source>
</evidence>
<proteinExistence type="predicted"/>
<reference evidence="8" key="2">
    <citation type="journal article" date="2022" name="Microbiol. Resour. Announc.">
        <title>Metagenome Sequencing to Explore Phylogenomics of Terrestrial Cyanobacteria.</title>
        <authorList>
            <person name="Ward R.D."/>
            <person name="Stajich J.E."/>
            <person name="Johansen J.R."/>
            <person name="Huntemann M."/>
            <person name="Clum A."/>
            <person name="Foster B."/>
            <person name="Foster B."/>
            <person name="Roux S."/>
            <person name="Palaniappan K."/>
            <person name="Varghese N."/>
            <person name="Mukherjee S."/>
            <person name="Reddy T.B.K."/>
            <person name="Daum C."/>
            <person name="Copeland A."/>
            <person name="Chen I.A."/>
            <person name="Ivanova N.N."/>
            <person name="Kyrpides N.C."/>
            <person name="Shapiro N."/>
            <person name="Eloe-Fadrosh E.A."/>
            <person name="Pietrasiak N."/>
        </authorList>
    </citation>
    <scope>NUCLEOTIDE SEQUENCE</scope>
    <source>
        <strain evidence="8">HA4357-MV3</strain>
    </source>
</reference>
<keyword evidence="4" id="KW-0238">DNA-binding</keyword>
<keyword evidence="1 6" id="KW-0597">Phosphoprotein</keyword>
<dbReference type="AlphaFoldDB" id="A0A9E3H9B8"/>
<dbReference type="GO" id="GO:0006355">
    <property type="term" value="P:regulation of DNA-templated transcription"/>
    <property type="evidence" value="ECO:0007669"/>
    <property type="project" value="TreeGrafter"/>
</dbReference>